<reference evidence="11 12" key="1">
    <citation type="submission" date="2020-07" db="EMBL/GenBank/DDBJ databases">
        <title>Taxonomic revisions and descriptions of new bacterial species based on genomic comparisons in the high-G+C-content subgroup of the family Alcaligenaceae.</title>
        <authorList>
            <person name="Szabo A."/>
            <person name="Felfoldi T."/>
        </authorList>
    </citation>
    <scope>NUCLEOTIDE SEQUENCE [LARGE SCALE GENOMIC DNA]</scope>
    <source>
        <strain evidence="11 12">LMG 24012</strain>
    </source>
</reference>
<comment type="subunit">
    <text evidence="9">The complex comprises the extracytoplasmic solute receptor protein and the two transmembrane proteins.</text>
</comment>
<evidence type="ECO:0000256" key="3">
    <source>
        <dbReference type="ARBA" id="ARBA00022475"/>
    </source>
</evidence>
<comment type="similarity">
    <text evidence="8 9">Belongs to the TRAP transporter small permease family.</text>
</comment>
<dbReference type="GO" id="GO:0005886">
    <property type="term" value="C:plasma membrane"/>
    <property type="evidence" value="ECO:0007669"/>
    <property type="project" value="UniProtKB-SubCell"/>
</dbReference>
<dbReference type="EMBL" id="JACCEM010000001">
    <property type="protein sequence ID" value="NYT48151.1"/>
    <property type="molecule type" value="Genomic_DNA"/>
</dbReference>
<evidence type="ECO:0000313" key="11">
    <source>
        <dbReference type="EMBL" id="NYT48151.1"/>
    </source>
</evidence>
<feature type="transmembrane region" description="Helical" evidence="9">
    <location>
        <begin position="106"/>
        <end position="126"/>
    </location>
</feature>
<dbReference type="Pfam" id="PF04290">
    <property type="entry name" value="DctQ"/>
    <property type="match status" value="1"/>
</dbReference>
<dbReference type="GO" id="GO:0022857">
    <property type="term" value="F:transmembrane transporter activity"/>
    <property type="evidence" value="ECO:0007669"/>
    <property type="project" value="UniProtKB-UniRule"/>
</dbReference>
<feature type="transmembrane region" description="Helical" evidence="9">
    <location>
        <begin position="66"/>
        <end position="85"/>
    </location>
</feature>
<feature type="domain" description="Tripartite ATP-independent periplasmic transporters DctQ component" evidence="10">
    <location>
        <begin position="42"/>
        <end position="172"/>
    </location>
</feature>
<dbReference type="PANTHER" id="PTHR35011">
    <property type="entry name" value="2,3-DIKETO-L-GULONATE TRAP TRANSPORTER SMALL PERMEASE PROTEIN YIAM"/>
    <property type="match status" value="1"/>
</dbReference>
<proteinExistence type="inferred from homology"/>
<organism evidence="11 12">
    <name type="scientific">Parapusillimonas granuli</name>
    <dbReference type="NCBI Taxonomy" id="380911"/>
    <lineage>
        <taxon>Bacteria</taxon>
        <taxon>Pseudomonadati</taxon>
        <taxon>Pseudomonadota</taxon>
        <taxon>Betaproteobacteria</taxon>
        <taxon>Burkholderiales</taxon>
        <taxon>Alcaligenaceae</taxon>
        <taxon>Parapusillimonas</taxon>
    </lineage>
</organism>
<evidence type="ECO:0000256" key="9">
    <source>
        <dbReference type="RuleBase" id="RU369079"/>
    </source>
</evidence>
<comment type="caution">
    <text evidence="11">The sequence shown here is derived from an EMBL/GenBank/DDBJ whole genome shotgun (WGS) entry which is preliminary data.</text>
</comment>
<dbReference type="RefSeq" id="WP_180153443.1">
    <property type="nucleotide sequence ID" value="NZ_JACCEM010000001.1"/>
</dbReference>
<feature type="transmembrane region" description="Helical" evidence="9">
    <location>
        <begin position="33"/>
        <end position="54"/>
    </location>
</feature>
<dbReference type="InterPro" id="IPR055348">
    <property type="entry name" value="DctQ"/>
</dbReference>
<keyword evidence="5 9" id="KW-0812">Transmembrane</keyword>
<comment type="subcellular location">
    <subcellularLocation>
        <location evidence="1 9">Cell inner membrane</location>
        <topology evidence="1 9">Multi-pass membrane protein</topology>
    </subcellularLocation>
</comment>
<name>A0A853FZY9_9BURK</name>
<accession>A0A853FZY9</accession>
<dbReference type="AlphaFoldDB" id="A0A853FZY9"/>
<comment type="function">
    <text evidence="9">Part of the tripartite ATP-independent periplasmic (TRAP) transport system.</text>
</comment>
<sequence length="181" mass="20245">MPHAHDKAADDSDFVVAVPKDPPVKVPLKIEDWISVLIMAALALITFANVLVRYFTDGSFAWSEEISVFLLIVLTMTASATAFVRNQHIRIEAYADSGAESRQRRLAIVVNALVLLFFLLLTILSGRMVYDDYTWGDTSPAIGIPNWWYTVWMPVLALGISLRIAGILRRLLHSRTGESRT</sequence>
<evidence type="ECO:0000256" key="8">
    <source>
        <dbReference type="ARBA" id="ARBA00038436"/>
    </source>
</evidence>
<evidence type="ECO:0000313" key="12">
    <source>
        <dbReference type="Proteomes" id="UP000559809"/>
    </source>
</evidence>
<keyword evidence="2 9" id="KW-0813">Transport</keyword>
<dbReference type="InterPro" id="IPR007387">
    <property type="entry name" value="TRAP_DctQ"/>
</dbReference>
<keyword evidence="7 9" id="KW-0472">Membrane</keyword>
<evidence type="ECO:0000256" key="4">
    <source>
        <dbReference type="ARBA" id="ARBA00022519"/>
    </source>
</evidence>
<protein>
    <recommendedName>
        <fullName evidence="9">TRAP transporter small permease protein</fullName>
    </recommendedName>
</protein>
<keyword evidence="3" id="KW-1003">Cell membrane</keyword>
<evidence type="ECO:0000259" key="10">
    <source>
        <dbReference type="Pfam" id="PF04290"/>
    </source>
</evidence>
<evidence type="ECO:0000256" key="6">
    <source>
        <dbReference type="ARBA" id="ARBA00022989"/>
    </source>
</evidence>
<keyword evidence="6 9" id="KW-1133">Transmembrane helix</keyword>
<keyword evidence="4 9" id="KW-0997">Cell inner membrane</keyword>
<evidence type="ECO:0000256" key="5">
    <source>
        <dbReference type="ARBA" id="ARBA00022692"/>
    </source>
</evidence>
<evidence type="ECO:0000256" key="7">
    <source>
        <dbReference type="ARBA" id="ARBA00023136"/>
    </source>
</evidence>
<feature type="transmembrane region" description="Helical" evidence="9">
    <location>
        <begin position="146"/>
        <end position="165"/>
    </location>
</feature>
<dbReference type="Proteomes" id="UP000559809">
    <property type="component" value="Unassembled WGS sequence"/>
</dbReference>
<keyword evidence="12" id="KW-1185">Reference proteome</keyword>
<dbReference type="PANTHER" id="PTHR35011:SF2">
    <property type="entry name" value="2,3-DIKETO-L-GULONATE TRAP TRANSPORTER SMALL PERMEASE PROTEIN YIAM"/>
    <property type="match status" value="1"/>
</dbReference>
<gene>
    <name evidence="11" type="ORF">H0A72_02400</name>
</gene>
<evidence type="ECO:0000256" key="2">
    <source>
        <dbReference type="ARBA" id="ARBA00022448"/>
    </source>
</evidence>
<evidence type="ECO:0000256" key="1">
    <source>
        <dbReference type="ARBA" id="ARBA00004429"/>
    </source>
</evidence>
<dbReference type="GO" id="GO:0015740">
    <property type="term" value="P:C4-dicarboxylate transport"/>
    <property type="evidence" value="ECO:0007669"/>
    <property type="project" value="TreeGrafter"/>
</dbReference>